<accession>A0A7R9KGY5</accession>
<evidence type="ECO:0000313" key="1">
    <source>
        <dbReference type="EMBL" id="CAD7621986.1"/>
    </source>
</evidence>
<protein>
    <submittedName>
        <fullName evidence="1">Uncharacterized protein</fullName>
    </submittedName>
</protein>
<sequence>MKLKKMHLQQHICADESKPKITDSEVLVWSLKNANSEYINANNCLQIIIDLCTCSAKDMDLAKVIRSQIDFISNQLSHKSYQTLIHSSNESNSSIASSSDEEVAKCRDNEIENLRNTHNLLRKKYRLLCLMRSDLTNSRCECLEKSPNGSVLTHLRKSEFNFKMWFTHIKVIETKMDCKRLSLPFDIMKPINSNDMNEMTTNMDMDREVRTFQELHPINSSDVGLNYSAHDISLMRSSAVLHQEFDYSNNGNTDAHNTNHFNNDLLPQMTAIEIDQILNN</sequence>
<keyword evidence="2" id="KW-1185">Reference proteome</keyword>
<dbReference type="EMBL" id="OC855439">
    <property type="protein sequence ID" value="CAD7621986.1"/>
    <property type="molecule type" value="Genomic_DNA"/>
</dbReference>
<gene>
    <name evidence="1" type="ORF">OSB1V03_LOCUS2455</name>
</gene>
<proteinExistence type="predicted"/>
<dbReference type="AlphaFoldDB" id="A0A7R9KGY5"/>
<name>A0A7R9KGY5_9ACAR</name>
<dbReference type="OrthoDB" id="10495021at2759"/>
<organism evidence="1">
    <name type="scientific">Medioppia subpectinata</name>
    <dbReference type="NCBI Taxonomy" id="1979941"/>
    <lineage>
        <taxon>Eukaryota</taxon>
        <taxon>Metazoa</taxon>
        <taxon>Ecdysozoa</taxon>
        <taxon>Arthropoda</taxon>
        <taxon>Chelicerata</taxon>
        <taxon>Arachnida</taxon>
        <taxon>Acari</taxon>
        <taxon>Acariformes</taxon>
        <taxon>Sarcoptiformes</taxon>
        <taxon>Oribatida</taxon>
        <taxon>Brachypylina</taxon>
        <taxon>Oppioidea</taxon>
        <taxon>Oppiidae</taxon>
        <taxon>Medioppia</taxon>
    </lineage>
</organism>
<dbReference type="Proteomes" id="UP000759131">
    <property type="component" value="Unassembled WGS sequence"/>
</dbReference>
<dbReference type="EMBL" id="CAJPIZ010000864">
    <property type="protein sequence ID" value="CAG2102416.1"/>
    <property type="molecule type" value="Genomic_DNA"/>
</dbReference>
<evidence type="ECO:0000313" key="2">
    <source>
        <dbReference type="Proteomes" id="UP000759131"/>
    </source>
</evidence>
<reference evidence="1" key="1">
    <citation type="submission" date="2020-11" db="EMBL/GenBank/DDBJ databases">
        <authorList>
            <person name="Tran Van P."/>
        </authorList>
    </citation>
    <scope>NUCLEOTIDE SEQUENCE</scope>
</reference>